<reference evidence="2" key="1">
    <citation type="submission" date="2020-05" db="EMBL/GenBank/DDBJ databases">
        <authorList>
            <person name="Chiriac C."/>
            <person name="Salcher M."/>
            <person name="Ghai R."/>
            <person name="Kavagutti S V."/>
        </authorList>
    </citation>
    <scope>NUCLEOTIDE SEQUENCE</scope>
</reference>
<evidence type="ECO:0000313" key="2">
    <source>
        <dbReference type="EMBL" id="CAB5220675.1"/>
    </source>
</evidence>
<evidence type="ECO:0000313" key="1">
    <source>
        <dbReference type="EMBL" id="CAB4124423.1"/>
    </source>
</evidence>
<name>A0A6J7WV19_9CAUD</name>
<sequence>MFQALYTVTSLVAIVILYVQVQALSERTDDIEYYPSQDDEDDISDPQ</sequence>
<gene>
    <name evidence="2" type="ORF">UFOVP246_22</name>
    <name evidence="1" type="ORF">UFOVP59_10</name>
</gene>
<organism evidence="2">
    <name type="scientific">uncultured Caudovirales phage</name>
    <dbReference type="NCBI Taxonomy" id="2100421"/>
    <lineage>
        <taxon>Viruses</taxon>
        <taxon>Duplodnaviria</taxon>
        <taxon>Heunggongvirae</taxon>
        <taxon>Uroviricota</taxon>
        <taxon>Caudoviricetes</taxon>
        <taxon>Peduoviridae</taxon>
        <taxon>Maltschvirus</taxon>
        <taxon>Maltschvirus maltsch</taxon>
    </lineage>
</organism>
<protein>
    <submittedName>
        <fullName evidence="2">Uncharacterized protein</fullName>
    </submittedName>
</protein>
<accession>A0A6J7WV19</accession>
<proteinExistence type="predicted"/>
<dbReference type="EMBL" id="LR796181">
    <property type="protein sequence ID" value="CAB4124423.1"/>
    <property type="molecule type" value="Genomic_DNA"/>
</dbReference>
<dbReference type="EMBL" id="LR798291">
    <property type="protein sequence ID" value="CAB5220675.1"/>
    <property type="molecule type" value="Genomic_DNA"/>
</dbReference>